<proteinExistence type="predicted"/>
<protein>
    <submittedName>
        <fullName evidence="2">Acetyltransferase (GNAT) family protein</fullName>
    </submittedName>
</protein>
<dbReference type="RefSeq" id="WP_074731708.1">
    <property type="nucleotide sequence ID" value="NZ_FNSQ01000005.1"/>
</dbReference>
<dbReference type="AlphaFoldDB" id="A0A1H4L6M7"/>
<keyword evidence="3" id="KW-1185">Reference proteome</keyword>
<gene>
    <name evidence="2" type="ORF">SAMN04489807_1683</name>
</gene>
<dbReference type="InterPro" id="IPR000182">
    <property type="entry name" value="GNAT_dom"/>
</dbReference>
<dbReference type="GO" id="GO:0016747">
    <property type="term" value="F:acyltransferase activity, transferring groups other than amino-acyl groups"/>
    <property type="evidence" value="ECO:0007669"/>
    <property type="project" value="InterPro"/>
</dbReference>
<dbReference type="SUPFAM" id="SSF55729">
    <property type="entry name" value="Acyl-CoA N-acyltransferases (Nat)"/>
    <property type="match status" value="1"/>
</dbReference>
<evidence type="ECO:0000259" key="1">
    <source>
        <dbReference type="PROSITE" id="PS51186"/>
    </source>
</evidence>
<reference evidence="3" key="1">
    <citation type="submission" date="2016-10" db="EMBL/GenBank/DDBJ databases">
        <authorList>
            <person name="Varghese N."/>
            <person name="Submissions S."/>
        </authorList>
    </citation>
    <scope>NUCLEOTIDE SEQUENCE [LARGE SCALE GENOMIC DNA]</scope>
    <source>
        <strain evidence="3">DSM 16089</strain>
    </source>
</reference>
<feature type="domain" description="N-acetyltransferase" evidence="1">
    <location>
        <begin position="11"/>
        <end position="161"/>
    </location>
</feature>
<dbReference type="Gene3D" id="3.40.630.30">
    <property type="match status" value="1"/>
</dbReference>
<name>A0A1H4L6M7_9MICO</name>
<sequence length="161" mass="18020">MNTPSSGAHTPIIRGGQLHDAARIADVIRSAKADAMPWLAVPHSVAEDEQWIVDVLLPQHTVRLACDHRDPTRIIAVLATSPGWLDQLYVAPGEQNRGVGSQLVRIAQHEARGPLTLWTFQRNSRARSFYTKHGFVEVRRTPGDNEESEPDILYQWQPVSM</sequence>
<dbReference type="Proteomes" id="UP000183750">
    <property type="component" value="Unassembled WGS sequence"/>
</dbReference>
<accession>A0A1H4L6M7</accession>
<keyword evidence="2" id="KW-0808">Transferase</keyword>
<evidence type="ECO:0000313" key="3">
    <source>
        <dbReference type="Proteomes" id="UP000183750"/>
    </source>
</evidence>
<organism evidence="2 3">
    <name type="scientific">Microbacterium hydrocarbonoxydans</name>
    <dbReference type="NCBI Taxonomy" id="273678"/>
    <lineage>
        <taxon>Bacteria</taxon>
        <taxon>Bacillati</taxon>
        <taxon>Actinomycetota</taxon>
        <taxon>Actinomycetes</taxon>
        <taxon>Micrococcales</taxon>
        <taxon>Microbacteriaceae</taxon>
        <taxon>Microbacterium</taxon>
    </lineage>
</organism>
<evidence type="ECO:0000313" key="2">
    <source>
        <dbReference type="EMBL" id="SEB66384.1"/>
    </source>
</evidence>
<dbReference type="InterPro" id="IPR016181">
    <property type="entry name" value="Acyl_CoA_acyltransferase"/>
</dbReference>
<dbReference type="OrthoDB" id="5243635at2"/>
<dbReference type="Pfam" id="PF13508">
    <property type="entry name" value="Acetyltransf_7"/>
    <property type="match status" value="1"/>
</dbReference>
<dbReference type="EMBL" id="FNSQ01000005">
    <property type="protein sequence ID" value="SEB66384.1"/>
    <property type="molecule type" value="Genomic_DNA"/>
</dbReference>
<dbReference type="PROSITE" id="PS51186">
    <property type="entry name" value="GNAT"/>
    <property type="match status" value="1"/>
</dbReference>
<dbReference type="CDD" id="cd04301">
    <property type="entry name" value="NAT_SF"/>
    <property type="match status" value="1"/>
</dbReference>